<keyword evidence="1" id="KW-0418">Kinase</keyword>
<evidence type="ECO:0000313" key="2">
    <source>
        <dbReference type="Proteomes" id="UP000516151"/>
    </source>
</evidence>
<accession>A0A7G9UYW9</accession>
<reference evidence="1 2" key="1">
    <citation type="submission" date="2020-06" db="EMBL/GenBank/DDBJ databases">
        <authorList>
            <person name="Arora M.N."/>
            <person name="Dalling M.T."/>
            <person name="Dawson S.P.M."/>
            <person name="Elia S.N."/>
            <person name="Burke B."/>
            <person name="Shaffer C.D."/>
            <person name="Weston-Hafer K.A."/>
            <person name="Garlena R.A."/>
            <person name="Russell D.A."/>
            <person name="Pope W.H."/>
            <person name="Jacobs-Sera D."/>
            <person name="Hatfull G.F."/>
        </authorList>
    </citation>
    <scope>NUCLEOTIDE SEQUENCE [LARGE SCALE GENOMIC DNA]</scope>
</reference>
<protein>
    <submittedName>
        <fullName evidence="1">Polynucleotide kinase</fullName>
    </submittedName>
</protein>
<dbReference type="EMBL" id="MT684598">
    <property type="protein sequence ID" value="QNN99224.1"/>
    <property type="molecule type" value="Genomic_DNA"/>
</dbReference>
<dbReference type="PIRSF" id="PIRSF037081">
    <property type="entry name" value="P-loop_All4644_prd"/>
    <property type="match status" value="1"/>
</dbReference>
<keyword evidence="1" id="KW-0808">Transferase</keyword>
<dbReference type="Proteomes" id="UP000516151">
    <property type="component" value="Segment"/>
</dbReference>
<dbReference type="GO" id="GO:0016301">
    <property type="term" value="F:kinase activity"/>
    <property type="evidence" value="ECO:0007669"/>
    <property type="project" value="UniProtKB-KW"/>
</dbReference>
<dbReference type="GeneID" id="77927437"/>
<dbReference type="InterPro" id="IPR017101">
    <property type="entry name" value="P-loop_ATP/GTP-bd_All4644_prd"/>
</dbReference>
<dbReference type="Gene3D" id="3.40.50.300">
    <property type="entry name" value="P-loop containing nucleotide triphosphate hydrolases"/>
    <property type="match status" value="1"/>
</dbReference>
<keyword evidence="2" id="KW-1185">Reference proteome</keyword>
<organism evidence="1 2">
    <name type="scientific">Streptomyces phage Faust</name>
    <dbReference type="NCBI Taxonomy" id="2767565"/>
    <lineage>
        <taxon>Viruses</taxon>
        <taxon>Duplodnaviria</taxon>
        <taxon>Heunggongvirae</taxon>
        <taxon>Uroviricota</taxon>
        <taxon>Caudoviricetes</taxon>
        <taxon>Stanwilliamsviridae</taxon>
        <taxon>Loccivirinae</taxon>
        <taxon>Faustvirus</taxon>
        <taxon>Faustvirus faust</taxon>
    </lineage>
</organism>
<dbReference type="Pfam" id="PF13671">
    <property type="entry name" value="AAA_33"/>
    <property type="match status" value="1"/>
</dbReference>
<dbReference type="SUPFAM" id="SSF52540">
    <property type="entry name" value="P-loop containing nucleoside triphosphate hydrolases"/>
    <property type="match status" value="1"/>
</dbReference>
<sequence length="147" mass="16613">MLELVINRGIPGSGKSTYAHKWVLEGNPRNRRARVNRDDIRKQLYGVDFGVPVEETVVTAVEDAAIRAMLERGVSVIVDDCNISERYINRFKKIAKEFDAEVIVNLIDVPVAVALERNRMRKDQGGRFVPENVIVDMHNRLQEALGA</sequence>
<proteinExistence type="predicted"/>
<dbReference type="RefSeq" id="YP_010651731.1">
    <property type="nucleotide sequence ID" value="NC_070783.1"/>
</dbReference>
<evidence type="ECO:0000313" key="1">
    <source>
        <dbReference type="EMBL" id="QNN99224.1"/>
    </source>
</evidence>
<gene>
    <name evidence="1" type="primary">142</name>
    <name evidence="1" type="ORF">SEA_FAUST_142</name>
</gene>
<dbReference type="InterPro" id="IPR027417">
    <property type="entry name" value="P-loop_NTPase"/>
</dbReference>
<dbReference type="KEGG" id="vg:77927437"/>
<name>A0A7G9UYW9_9CAUD</name>